<dbReference type="Gene3D" id="3.10.450.50">
    <property type="match status" value="1"/>
</dbReference>
<dbReference type="EMBL" id="JBHRRZ010000012">
    <property type="protein sequence ID" value="MFC2948043.1"/>
    <property type="molecule type" value="Genomic_DNA"/>
</dbReference>
<dbReference type="SUPFAM" id="SSF54427">
    <property type="entry name" value="NTF2-like"/>
    <property type="match status" value="1"/>
</dbReference>
<comment type="caution">
    <text evidence="2">The sequence shown here is derived from an EMBL/GenBank/DDBJ whole genome shotgun (WGS) entry which is preliminary data.</text>
</comment>
<organism evidence="2 3">
    <name type="scientific">Virgibacillus sediminis</name>
    <dbReference type="NCBI Taxonomy" id="202260"/>
    <lineage>
        <taxon>Bacteria</taxon>
        <taxon>Bacillati</taxon>
        <taxon>Bacillota</taxon>
        <taxon>Bacilli</taxon>
        <taxon>Bacillales</taxon>
        <taxon>Bacillaceae</taxon>
        <taxon>Virgibacillus</taxon>
    </lineage>
</organism>
<dbReference type="Pfam" id="PF12680">
    <property type="entry name" value="SnoaL_2"/>
    <property type="match status" value="1"/>
</dbReference>
<proteinExistence type="predicted"/>
<gene>
    <name evidence="2" type="ORF">ACFODW_06765</name>
</gene>
<evidence type="ECO:0000313" key="2">
    <source>
        <dbReference type="EMBL" id="MFC2948043.1"/>
    </source>
</evidence>
<evidence type="ECO:0000259" key="1">
    <source>
        <dbReference type="Pfam" id="PF12680"/>
    </source>
</evidence>
<name>A0ABV7A520_9BACI</name>
<dbReference type="InterPro" id="IPR037401">
    <property type="entry name" value="SnoaL-like"/>
</dbReference>
<reference evidence="3" key="1">
    <citation type="journal article" date="2019" name="Int. J. Syst. Evol. Microbiol.">
        <title>The Global Catalogue of Microorganisms (GCM) 10K type strain sequencing project: providing services to taxonomists for standard genome sequencing and annotation.</title>
        <authorList>
            <consortium name="The Broad Institute Genomics Platform"/>
            <consortium name="The Broad Institute Genome Sequencing Center for Infectious Disease"/>
            <person name="Wu L."/>
            <person name="Ma J."/>
        </authorList>
    </citation>
    <scope>NUCLEOTIDE SEQUENCE [LARGE SCALE GENOMIC DNA]</scope>
    <source>
        <strain evidence="3">KCTC 13193</strain>
    </source>
</reference>
<dbReference type="PANTHER" id="PTHR41252">
    <property type="entry name" value="BLR2505 PROTEIN"/>
    <property type="match status" value="1"/>
</dbReference>
<keyword evidence="3" id="KW-1185">Reference proteome</keyword>
<sequence>MTQEEKNKQLVKEFMEVFSTGNIDRFLSYMSDSATWWVAGNIEGVSGEKTMAEFREMNSGLATATKEGAISLKPLAWTAEGNRVAVETESYAEMTNGKIYNNLYHFLFEVENGKIQKVKEFLDTEHTRDVFLGE</sequence>
<dbReference type="Proteomes" id="UP001595387">
    <property type="component" value="Unassembled WGS sequence"/>
</dbReference>
<protein>
    <submittedName>
        <fullName evidence="2">Nuclear transport factor 2 family protein</fullName>
    </submittedName>
</protein>
<dbReference type="PANTHER" id="PTHR41252:SF1">
    <property type="entry name" value="BLR2505 PROTEIN"/>
    <property type="match status" value="1"/>
</dbReference>
<dbReference type="InterPro" id="IPR032710">
    <property type="entry name" value="NTF2-like_dom_sf"/>
</dbReference>
<evidence type="ECO:0000313" key="3">
    <source>
        <dbReference type="Proteomes" id="UP001595387"/>
    </source>
</evidence>
<feature type="domain" description="SnoaL-like" evidence="1">
    <location>
        <begin position="11"/>
        <end position="116"/>
    </location>
</feature>
<accession>A0ABV7A520</accession>
<dbReference type="RefSeq" id="WP_390304553.1">
    <property type="nucleotide sequence ID" value="NZ_JBHRRZ010000012.1"/>
</dbReference>